<evidence type="ECO:0000259" key="7">
    <source>
        <dbReference type="PROSITE" id="PS51270"/>
    </source>
</evidence>
<evidence type="ECO:0000256" key="4">
    <source>
        <dbReference type="PROSITE-ProRule" id="PRU00601"/>
    </source>
</evidence>
<evidence type="ECO:0000313" key="8">
    <source>
        <dbReference type="EMBL" id="CAI0444619.1"/>
    </source>
</evidence>
<dbReference type="Proteomes" id="UP001154282">
    <property type="component" value="Unassembled WGS sequence"/>
</dbReference>
<dbReference type="Pfam" id="PF14599">
    <property type="entry name" value="zinc_ribbon_6"/>
    <property type="match status" value="1"/>
</dbReference>
<reference evidence="8" key="1">
    <citation type="submission" date="2022-08" db="EMBL/GenBank/DDBJ databases">
        <authorList>
            <person name="Gutierrez-Valencia J."/>
        </authorList>
    </citation>
    <scope>NUCLEOTIDE SEQUENCE</scope>
</reference>
<sequence>MRLLNFQYVCSSVEETKDLLCCSGGLTRSVACEVLETFLNSFPYAGAVATWLLLDIHHCLDKMGEAEIMSLGFDNIKIRSLLAQKKNQETISSNFQQLNGECESKDRMTTDMLEKGLMEYGCPHYRRRCHIRAPCCNEVFTCRHCHNEAINDINVDQKLRHDMPRHEVRQVICSLCGTEQEAQQVCRNCGVCMGKYYCETCKLFDDDISKRQYHCDGCGICRIGGRGNFFHCDKCGCCYSIHLRNSHPCVEGAMHHDCPVCFEVWECLSFFVHGFFLVCSSLTAIVVECFIRLQYLFESRQDVTVLPCGHTIHQGCLKEMQEHYQYACPLCSKSVCDMSKVWEKFDMEIAATPMPGPYQGKMVRILCNDCGRTSQVQFHIVAQKCTHCKSYNTRQTRS</sequence>
<dbReference type="PROSITE" id="PS50089">
    <property type="entry name" value="ZF_RING_2"/>
    <property type="match status" value="1"/>
</dbReference>
<dbReference type="Pfam" id="PF05495">
    <property type="entry name" value="zf-CHY"/>
    <property type="match status" value="1"/>
</dbReference>
<feature type="domain" description="RING-type" evidence="5">
    <location>
        <begin position="289"/>
        <end position="332"/>
    </location>
</feature>
<evidence type="ECO:0000256" key="3">
    <source>
        <dbReference type="ARBA" id="ARBA00022833"/>
    </source>
</evidence>
<dbReference type="GO" id="GO:0008270">
    <property type="term" value="F:zinc ion binding"/>
    <property type="evidence" value="ECO:0007669"/>
    <property type="project" value="UniProtKB-KW"/>
</dbReference>
<dbReference type="InterPro" id="IPR008913">
    <property type="entry name" value="Znf_CHY"/>
</dbReference>
<gene>
    <name evidence="8" type="ORF">LITE_LOCUS28172</name>
</gene>
<dbReference type="InterPro" id="IPR017921">
    <property type="entry name" value="Znf_CTCHY"/>
</dbReference>
<evidence type="ECO:0000259" key="5">
    <source>
        <dbReference type="PROSITE" id="PS50089"/>
    </source>
</evidence>
<name>A0AAV0MF27_9ROSI</name>
<dbReference type="GO" id="GO:0061630">
    <property type="term" value="F:ubiquitin protein ligase activity"/>
    <property type="evidence" value="ECO:0007669"/>
    <property type="project" value="TreeGrafter"/>
</dbReference>
<dbReference type="GO" id="GO:0006511">
    <property type="term" value="P:ubiquitin-dependent protein catabolic process"/>
    <property type="evidence" value="ECO:0007669"/>
    <property type="project" value="TreeGrafter"/>
</dbReference>
<dbReference type="PROSITE" id="PS51266">
    <property type="entry name" value="ZF_CHY"/>
    <property type="match status" value="1"/>
</dbReference>
<organism evidence="8 9">
    <name type="scientific">Linum tenue</name>
    <dbReference type="NCBI Taxonomy" id="586396"/>
    <lineage>
        <taxon>Eukaryota</taxon>
        <taxon>Viridiplantae</taxon>
        <taxon>Streptophyta</taxon>
        <taxon>Embryophyta</taxon>
        <taxon>Tracheophyta</taxon>
        <taxon>Spermatophyta</taxon>
        <taxon>Magnoliopsida</taxon>
        <taxon>eudicotyledons</taxon>
        <taxon>Gunneridae</taxon>
        <taxon>Pentapetalae</taxon>
        <taxon>rosids</taxon>
        <taxon>fabids</taxon>
        <taxon>Malpighiales</taxon>
        <taxon>Linaceae</taxon>
        <taxon>Linum</taxon>
    </lineage>
</organism>
<evidence type="ECO:0000256" key="2">
    <source>
        <dbReference type="ARBA" id="ARBA00022771"/>
    </source>
</evidence>
<protein>
    <submittedName>
        <fullName evidence="8">Uncharacterized protein</fullName>
    </submittedName>
</protein>
<dbReference type="GO" id="GO:0005634">
    <property type="term" value="C:nucleus"/>
    <property type="evidence" value="ECO:0007669"/>
    <property type="project" value="TreeGrafter"/>
</dbReference>
<feature type="domain" description="CTCHY-type" evidence="7">
    <location>
        <begin position="193"/>
        <end position="257"/>
    </location>
</feature>
<dbReference type="InterPro" id="IPR037275">
    <property type="entry name" value="Znf_CTCHY_sf"/>
</dbReference>
<dbReference type="PROSITE" id="PS51270">
    <property type="entry name" value="ZF_CTCHY"/>
    <property type="match status" value="1"/>
</dbReference>
<dbReference type="EMBL" id="CAMGYJ010000007">
    <property type="protein sequence ID" value="CAI0444619.1"/>
    <property type="molecule type" value="Genomic_DNA"/>
</dbReference>
<dbReference type="InterPro" id="IPR013083">
    <property type="entry name" value="Znf_RING/FYVE/PHD"/>
</dbReference>
<keyword evidence="1" id="KW-0479">Metal-binding</keyword>
<dbReference type="Gene3D" id="3.30.40.10">
    <property type="entry name" value="Zinc/RING finger domain, C3HC4 (zinc finger)"/>
    <property type="match status" value="1"/>
</dbReference>
<evidence type="ECO:0000313" key="9">
    <source>
        <dbReference type="Proteomes" id="UP001154282"/>
    </source>
</evidence>
<feature type="domain" description="CHY-type" evidence="6">
    <location>
        <begin position="115"/>
        <end position="191"/>
    </location>
</feature>
<dbReference type="InterPro" id="IPR039512">
    <property type="entry name" value="RCHY1_zinc-ribbon"/>
</dbReference>
<keyword evidence="2 4" id="KW-0863">Zinc-finger</keyword>
<accession>A0AAV0MF27</accession>
<keyword evidence="3" id="KW-0862">Zinc</keyword>
<comment type="caution">
    <text evidence="8">The sequence shown here is derived from an EMBL/GenBank/DDBJ whole genome shotgun (WGS) entry which is preliminary data.</text>
</comment>
<dbReference type="SUPFAM" id="SSF161245">
    <property type="entry name" value="Zinc hairpin stack"/>
    <property type="match status" value="1"/>
</dbReference>
<dbReference type="SUPFAM" id="SSF161219">
    <property type="entry name" value="CHY zinc finger-like"/>
    <property type="match status" value="1"/>
</dbReference>
<dbReference type="PANTHER" id="PTHR21319:SF53">
    <property type="entry name" value="RING FINGER AND CHY ZINC FINGER DOMAIN-CONTAINING PROTEIN 1"/>
    <property type="match status" value="1"/>
</dbReference>
<dbReference type="AlphaFoldDB" id="A0AAV0MF27"/>
<dbReference type="SMART" id="SM00184">
    <property type="entry name" value="RING"/>
    <property type="match status" value="1"/>
</dbReference>
<proteinExistence type="predicted"/>
<dbReference type="InterPro" id="IPR037274">
    <property type="entry name" value="Znf_CHY_sf"/>
</dbReference>
<dbReference type="Gene3D" id="2.20.28.10">
    <property type="match status" value="1"/>
</dbReference>
<dbReference type="SUPFAM" id="SSF57850">
    <property type="entry name" value="RING/U-box"/>
    <property type="match status" value="1"/>
</dbReference>
<dbReference type="InterPro" id="IPR001841">
    <property type="entry name" value="Znf_RING"/>
</dbReference>
<dbReference type="Pfam" id="PF13639">
    <property type="entry name" value="zf-RING_2"/>
    <property type="match status" value="1"/>
</dbReference>
<keyword evidence="9" id="KW-1185">Reference proteome</keyword>
<dbReference type="PANTHER" id="PTHR21319">
    <property type="entry name" value="RING FINGER AND CHY ZINC FINGER DOMAIN-CONTAINING PROTEIN 1"/>
    <property type="match status" value="1"/>
</dbReference>
<evidence type="ECO:0000256" key="1">
    <source>
        <dbReference type="ARBA" id="ARBA00022723"/>
    </source>
</evidence>
<dbReference type="GO" id="GO:0016567">
    <property type="term" value="P:protein ubiquitination"/>
    <property type="evidence" value="ECO:0007669"/>
    <property type="project" value="TreeGrafter"/>
</dbReference>
<evidence type="ECO:0000259" key="6">
    <source>
        <dbReference type="PROSITE" id="PS51266"/>
    </source>
</evidence>